<protein>
    <submittedName>
        <fullName evidence="1">Uncharacterized protein</fullName>
    </submittedName>
</protein>
<comment type="caution">
    <text evidence="1">The sequence shown here is derived from an EMBL/GenBank/DDBJ whole genome shotgun (WGS) entry which is preliminary data.</text>
</comment>
<dbReference type="PATRIC" id="fig|28084.5.peg.1726"/>
<dbReference type="OrthoDB" id="5647926at2"/>
<accession>A0A0W0S7U4</accession>
<dbReference type="RefSeq" id="WP_058387688.1">
    <property type="nucleotide sequence ID" value="NZ_LNXW01000013.1"/>
</dbReference>
<organism evidence="1 2">
    <name type="scientific">Legionella cherrii</name>
    <dbReference type="NCBI Taxonomy" id="28084"/>
    <lineage>
        <taxon>Bacteria</taxon>
        <taxon>Pseudomonadati</taxon>
        <taxon>Pseudomonadota</taxon>
        <taxon>Gammaproteobacteria</taxon>
        <taxon>Legionellales</taxon>
        <taxon>Legionellaceae</taxon>
        <taxon>Legionella</taxon>
    </lineage>
</organism>
<dbReference type="Proteomes" id="UP000054921">
    <property type="component" value="Unassembled WGS sequence"/>
</dbReference>
<reference evidence="1 2" key="1">
    <citation type="submission" date="2015-11" db="EMBL/GenBank/DDBJ databases">
        <title>Genomic analysis of 38 Legionella species identifies large and diverse effector repertoires.</title>
        <authorList>
            <person name="Burstein D."/>
            <person name="Amaro F."/>
            <person name="Zusman T."/>
            <person name="Lifshitz Z."/>
            <person name="Cohen O."/>
            <person name="Gilbert J.A."/>
            <person name="Pupko T."/>
            <person name="Shuman H.A."/>
            <person name="Segal G."/>
        </authorList>
    </citation>
    <scope>NUCLEOTIDE SEQUENCE [LARGE SCALE GENOMIC DNA]</scope>
    <source>
        <strain evidence="1 2">ORW</strain>
    </source>
</reference>
<evidence type="ECO:0000313" key="2">
    <source>
        <dbReference type="Proteomes" id="UP000054921"/>
    </source>
</evidence>
<dbReference type="AlphaFoldDB" id="A0A0W0S7U4"/>
<dbReference type="EMBL" id="LNXW01000013">
    <property type="protein sequence ID" value="KTC79571.1"/>
    <property type="molecule type" value="Genomic_DNA"/>
</dbReference>
<proteinExistence type="predicted"/>
<gene>
    <name evidence="1" type="ORF">Lche_1591</name>
</gene>
<name>A0A0W0S7U4_9GAMM</name>
<evidence type="ECO:0000313" key="1">
    <source>
        <dbReference type="EMBL" id="KTC79571.1"/>
    </source>
</evidence>
<sequence length="246" mass="27149">MFSKKETQQQTTTTPQVKSDQVKTEYHVAVCVKDTNQENGPGHVTAMLIKKKEGKTEIRTTSFYPGFFGSIINGMSFGSIPVSGQLAPDHKQDVEEATHILTTSVSKEQFKSAKKGQNEFSKDVTNGHSTYSVFGDANPLVNGFKHLLHGGAGSQRVIEKSKKETGSYPSEDICGFHVYDDNHPEVPKIKVDNCASSVTHVIKSAGYYNFENPTIPTLFTPALEKHGFTKVDKATFIKEHCSDFKL</sequence>
<dbReference type="STRING" id="28084.Lche_1591"/>